<sequence>MSDLARKPKDAKDWNEDDLKAYNITVKEQGFQEFFGLPTMPHLETVDRLAFAERITYKDYKNFSSETFSFVMHALCDNFGEANNLDWATALLSFAGYLRPHRYLCRNGENPWKICNDNRTYDYGLGLLSFERMIMTVRWAPSFEEGIAKVVAMAIGMRSADFDWEKKKIIPALLIVDRVPIFVKVPTALDLNLGVLDGTYPTTPTVVHVFKPPTAGRGMWEGQIRFIVLQAMEAFKQFVND</sequence>
<dbReference type="STRING" id="945553.A0A0D2PPY9"/>
<evidence type="ECO:0000313" key="2">
    <source>
        <dbReference type="Proteomes" id="UP000054270"/>
    </source>
</evidence>
<accession>A0A0D2PPY9</accession>
<reference evidence="2" key="1">
    <citation type="submission" date="2014-04" db="EMBL/GenBank/DDBJ databases">
        <title>Evolutionary Origins and Diversification of the Mycorrhizal Mutualists.</title>
        <authorList>
            <consortium name="DOE Joint Genome Institute"/>
            <consortium name="Mycorrhizal Genomics Consortium"/>
            <person name="Kohler A."/>
            <person name="Kuo A."/>
            <person name="Nagy L.G."/>
            <person name="Floudas D."/>
            <person name="Copeland A."/>
            <person name="Barry K.W."/>
            <person name="Cichocki N."/>
            <person name="Veneault-Fourrey C."/>
            <person name="LaButti K."/>
            <person name="Lindquist E.A."/>
            <person name="Lipzen A."/>
            <person name="Lundell T."/>
            <person name="Morin E."/>
            <person name="Murat C."/>
            <person name="Riley R."/>
            <person name="Ohm R."/>
            <person name="Sun H."/>
            <person name="Tunlid A."/>
            <person name="Henrissat B."/>
            <person name="Grigoriev I.V."/>
            <person name="Hibbett D.S."/>
            <person name="Martin F."/>
        </authorList>
    </citation>
    <scope>NUCLEOTIDE SEQUENCE [LARGE SCALE GENOMIC DNA]</scope>
    <source>
        <strain evidence="2">FD-334 SS-4</strain>
    </source>
</reference>
<organism evidence="1 2">
    <name type="scientific">Hypholoma sublateritium (strain FD-334 SS-4)</name>
    <dbReference type="NCBI Taxonomy" id="945553"/>
    <lineage>
        <taxon>Eukaryota</taxon>
        <taxon>Fungi</taxon>
        <taxon>Dikarya</taxon>
        <taxon>Basidiomycota</taxon>
        <taxon>Agaricomycotina</taxon>
        <taxon>Agaricomycetes</taxon>
        <taxon>Agaricomycetidae</taxon>
        <taxon>Agaricales</taxon>
        <taxon>Agaricineae</taxon>
        <taxon>Strophariaceae</taxon>
        <taxon>Hypholoma</taxon>
    </lineage>
</organism>
<evidence type="ECO:0000313" key="1">
    <source>
        <dbReference type="EMBL" id="KJA21975.1"/>
    </source>
</evidence>
<keyword evidence="2" id="KW-1185">Reference proteome</keyword>
<dbReference type="Proteomes" id="UP000054270">
    <property type="component" value="Unassembled WGS sequence"/>
</dbReference>
<gene>
    <name evidence="1" type="ORF">HYPSUDRAFT_55105</name>
</gene>
<proteinExistence type="predicted"/>
<name>A0A0D2PPY9_HYPSF</name>
<dbReference type="AlphaFoldDB" id="A0A0D2PPY9"/>
<dbReference type="EMBL" id="KN817553">
    <property type="protein sequence ID" value="KJA21975.1"/>
    <property type="molecule type" value="Genomic_DNA"/>
</dbReference>
<protein>
    <recommendedName>
        <fullName evidence="3">Fungal-type protein kinase domain-containing protein</fullName>
    </recommendedName>
</protein>
<evidence type="ECO:0008006" key="3">
    <source>
        <dbReference type="Google" id="ProtNLM"/>
    </source>
</evidence>